<dbReference type="Proteomes" id="UP000324021">
    <property type="component" value="Unassembled WGS sequence"/>
</dbReference>
<keyword evidence="4" id="KW-0233">DNA recombination</keyword>
<dbReference type="PANTHER" id="PTHR30349">
    <property type="entry name" value="PHAGE INTEGRASE-RELATED"/>
    <property type="match status" value="1"/>
</dbReference>
<reference evidence="8 9" key="1">
    <citation type="submission" date="2016-10" db="EMBL/GenBank/DDBJ databases">
        <authorList>
            <person name="Varghese N."/>
            <person name="Submissions S."/>
        </authorList>
    </citation>
    <scope>NUCLEOTIDE SEQUENCE [LARGE SCALE GENOMIC DNA]</scope>
    <source>
        <strain evidence="8 9">CDM_1</strain>
    </source>
</reference>
<sequence length="311" mass="35464">MAVEEHVNQFAEAVMNGDNSSTVDRYKRAVRGWLEWLEEHDIGVWEADGDDLERHLNHLTADGYAKSYAKVRRSAVSRFYQECAPDNVANPSEGIDMKWSDLDGYKKEKALRDRDYYIDDSDFEDMLEHAPAPKSRNIVLLKVLRRCGLRRGELAELREQDLDKRAGIIKVYREKSGKIISIPVPDGLMLELARWRDIGRKTMGGYDPTADWLFPSEKKPKLTGSHINKVVKEAADGAGIQRNIYTDKAGRERKRITAHSLRFSAAKDLQDEGVGIDKIQTFLGHSKVSQTEHYLRGREQAMQNAVRGTFD</sequence>
<evidence type="ECO:0000256" key="3">
    <source>
        <dbReference type="ARBA" id="ARBA00023125"/>
    </source>
</evidence>
<gene>
    <name evidence="8" type="ORF">SAMN05192552_101469</name>
</gene>
<evidence type="ECO:0000259" key="7">
    <source>
        <dbReference type="PROSITE" id="PS51900"/>
    </source>
</evidence>
<dbReference type="Gene3D" id="1.10.150.130">
    <property type="match status" value="1"/>
</dbReference>
<organism evidence="8 9">
    <name type="scientific">Natrinema hispanicum</name>
    <dbReference type="NCBI Taxonomy" id="392421"/>
    <lineage>
        <taxon>Archaea</taxon>
        <taxon>Methanobacteriati</taxon>
        <taxon>Methanobacteriota</taxon>
        <taxon>Stenosarchaea group</taxon>
        <taxon>Halobacteria</taxon>
        <taxon>Halobacteriales</taxon>
        <taxon>Natrialbaceae</taxon>
        <taxon>Natrinema</taxon>
    </lineage>
</organism>
<dbReference type="InterPro" id="IPR002104">
    <property type="entry name" value="Integrase_catalytic"/>
</dbReference>
<keyword evidence="2" id="KW-0229">DNA integration</keyword>
<name>A0A1G6SLZ9_9EURY</name>
<feature type="domain" description="Core-binding (CB)" evidence="7">
    <location>
        <begin position="1"/>
        <end position="84"/>
    </location>
</feature>
<dbReference type="RefSeq" id="WP_149782362.1">
    <property type="nucleotide sequence ID" value="NZ_FMZP01000014.1"/>
</dbReference>
<dbReference type="EMBL" id="FMZP01000014">
    <property type="protein sequence ID" value="SDD17661.1"/>
    <property type="molecule type" value="Genomic_DNA"/>
</dbReference>
<keyword evidence="3 5" id="KW-0238">DNA-binding</keyword>
<dbReference type="GO" id="GO:0015074">
    <property type="term" value="P:DNA integration"/>
    <property type="evidence" value="ECO:0007669"/>
    <property type="project" value="UniProtKB-KW"/>
</dbReference>
<feature type="domain" description="Tyr recombinase" evidence="6">
    <location>
        <begin position="112"/>
        <end position="307"/>
    </location>
</feature>
<dbReference type="AlphaFoldDB" id="A0A1G6SLZ9"/>
<evidence type="ECO:0000256" key="2">
    <source>
        <dbReference type="ARBA" id="ARBA00022908"/>
    </source>
</evidence>
<proteinExistence type="inferred from homology"/>
<dbReference type="InterPro" id="IPR050090">
    <property type="entry name" value="Tyrosine_recombinase_XerCD"/>
</dbReference>
<dbReference type="SUPFAM" id="SSF56349">
    <property type="entry name" value="DNA breaking-rejoining enzymes"/>
    <property type="match status" value="1"/>
</dbReference>
<evidence type="ECO:0000256" key="1">
    <source>
        <dbReference type="ARBA" id="ARBA00008857"/>
    </source>
</evidence>
<evidence type="ECO:0000313" key="8">
    <source>
        <dbReference type="EMBL" id="SDD17661.1"/>
    </source>
</evidence>
<evidence type="ECO:0000313" key="9">
    <source>
        <dbReference type="Proteomes" id="UP000324021"/>
    </source>
</evidence>
<evidence type="ECO:0000259" key="6">
    <source>
        <dbReference type="PROSITE" id="PS51898"/>
    </source>
</evidence>
<dbReference type="Pfam" id="PF00589">
    <property type="entry name" value="Phage_integrase"/>
    <property type="match status" value="1"/>
</dbReference>
<evidence type="ECO:0000256" key="4">
    <source>
        <dbReference type="ARBA" id="ARBA00023172"/>
    </source>
</evidence>
<dbReference type="Gene3D" id="1.10.443.10">
    <property type="entry name" value="Intergrase catalytic core"/>
    <property type="match status" value="1"/>
</dbReference>
<dbReference type="InterPro" id="IPR004107">
    <property type="entry name" value="Integrase_SAM-like_N"/>
</dbReference>
<comment type="similarity">
    <text evidence="1">Belongs to the 'phage' integrase family.</text>
</comment>
<dbReference type="PROSITE" id="PS51900">
    <property type="entry name" value="CB"/>
    <property type="match status" value="1"/>
</dbReference>
<dbReference type="InterPro" id="IPR011010">
    <property type="entry name" value="DNA_brk_join_enz"/>
</dbReference>
<protein>
    <submittedName>
        <fullName evidence="8">Site-specific recombinase XerD</fullName>
    </submittedName>
</protein>
<dbReference type="GO" id="GO:0003677">
    <property type="term" value="F:DNA binding"/>
    <property type="evidence" value="ECO:0007669"/>
    <property type="project" value="UniProtKB-UniRule"/>
</dbReference>
<dbReference type="InterPro" id="IPR010998">
    <property type="entry name" value="Integrase_recombinase_N"/>
</dbReference>
<dbReference type="PROSITE" id="PS51898">
    <property type="entry name" value="TYR_RECOMBINASE"/>
    <property type="match status" value="1"/>
</dbReference>
<accession>A0A1G6SLZ9</accession>
<dbReference type="Pfam" id="PF02899">
    <property type="entry name" value="Phage_int_SAM_1"/>
    <property type="match status" value="1"/>
</dbReference>
<evidence type="ECO:0000256" key="5">
    <source>
        <dbReference type="PROSITE-ProRule" id="PRU01248"/>
    </source>
</evidence>
<dbReference type="CDD" id="cd00397">
    <property type="entry name" value="DNA_BRE_C"/>
    <property type="match status" value="1"/>
</dbReference>
<dbReference type="InterPro" id="IPR013762">
    <property type="entry name" value="Integrase-like_cat_sf"/>
</dbReference>
<dbReference type="GO" id="GO:0006310">
    <property type="term" value="P:DNA recombination"/>
    <property type="evidence" value="ECO:0007669"/>
    <property type="project" value="UniProtKB-KW"/>
</dbReference>
<dbReference type="PANTHER" id="PTHR30349:SF64">
    <property type="entry name" value="PROPHAGE INTEGRASE INTD-RELATED"/>
    <property type="match status" value="1"/>
</dbReference>
<dbReference type="InterPro" id="IPR044068">
    <property type="entry name" value="CB"/>
</dbReference>